<sequence>MFDLLERPADPHRCHHLRDKRAEPYLALIKWAERMLAALDELDEVAKPYLSVEEWNINPDVDNLLDLYASDAIHVRYAALRGKLMGLVATDGPRLPQLVTWTEAEGEVDDVSIEPGSPWSAWPARAEARAQLTDDAIDLIAQVRAELQGRTSRGYFIIWRLS</sequence>
<organism evidence="1 2">
    <name type="scientific">Streptomyces umbrinus</name>
    <dbReference type="NCBI Taxonomy" id="67370"/>
    <lineage>
        <taxon>Bacteria</taxon>
        <taxon>Bacillati</taxon>
        <taxon>Actinomycetota</taxon>
        <taxon>Actinomycetes</taxon>
        <taxon>Kitasatosporales</taxon>
        <taxon>Streptomycetaceae</taxon>
        <taxon>Streptomyces</taxon>
        <taxon>Streptomyces phaeochromogenes group</taxon>
    </lineage>
</organism>
<dbReference type="Proteomes" id="UP001230328">
    <property type="component" value="Unassembled WGS sequence"/>
</dbReference>
<protein>
    <submittedName>
        <fullName evidence="1">Uncharacterized protein</fullName>
    </submittedName>
</protein>
<accession>A0ABU0SGA4</accession>
<dbReference type="EMBL" id="JAUSZI010000002">
    <property type="protein sequence ID" value="MDQ1022523.1"/>
    <property type="molecule type" value="Genomic_DNA"/>
</dbReference>
<evidence type="ECO:0000313" key="2">
    <source>
        <dbReference type="Proteomes" id="UP001230328"/>
    </source>
</evidence>
<keyword evidence="2" id="KW-1185">Reference proteome</keyword>
<gene>
    <name evidence="1" type="ORF">QF035_000105</name>
</gene>
<reference evidence="1 2" key="1">
    <citation type="submission" date="2023-07" db="EMBL/GenBank/DDBJ databases">
        <title>Comparative genomics of wheat-associated soil bacteria to identify genetic determinants of phenazine resistance.</title>
        <authorList>
            <person name="Mouncey N."/>
        </authorList>
    </citation>
    <scope>NUCLEOTIDE SEQUENCE [LARGE SCALE GENOMIC DNA]</scope>
    <source>
        <strain evidence="1 2">V2I4</strain>
    </source>
</reference>
<comment type="caution">
    <text evidence="1">The sequence shown here is derived from an EMBL/GenBank/DDBJ whole genome shotgun (WGS) entry which is preliminary data.</text>
</comment>
<dbReference type="RefSeq" id="WP_307517390.1">
    <property type="nucleotide sequence ID" value="NZ_JAUSZI010000002.1"/>
</dbReference>
<name>A0ABU0SGA4_9ACTN</name>
<proteinExistence type="predicted"/>
<evidence type="ECO:0000313" key="1">
    <source>
        <dbReference type="EMBL" id="MDQ1022523.1"/>
    </source>
</evidence>